<evidence type="ECO:0000256" key="1">
    <source>
        <dbReference type="SAM" id="MobiDB-lite"/>
    </source>
</evidence>
<dbReference type="Proteomes" id="UP000017836">
    <property type="component" value="Unassembled WGS sequence"/>
</dbReference>
<keyword evidence="3" id="KW-1185">Reference proteome</keyword>
<protein>
    <submittedName>
        <fullName evidence="2">Uncharacterized protein</fullName>
    </submittedName>
</protein>
<dbReference type="Gramene" id="ERM97739">
    <property type="protein sequence ID" value="ERM97739"/>
    <property type="gene ID" value="AMTR_s00121p00133540"/>
</dbReference>
<gene>
    <name evidence="2" type="ORF">AMTR_s00121p00133540</name>
</gene>
<accession>W1NSE0</accession>
<evidence type="ECO:0000313" key="2">
    <source>
        <dbReference type="EMBL" id="ERM97739.1"/>
    </source>
</evidence>
<dbReference type="HOGENOM" id="CLU_2281269_0_0_1"/>
<proteinExistence type="predicted"/>
<sequence>MPYLHRQHSPSTDSTIPPPTAQYLHRQHSTSTDSTVPPLAPSVPPASHSGDLLWPAEGTDGVSGGTVLSVEALCYRWRYCAVSGGTVLSVEVLCCRWGYDIF</sequence>
<dbReference type="EMBL" id="KI395895">
    <property type="protein sequence ID" value="ERM97739.1"/>
    <property type="molecule type" value="Genomic_DNA"/>
</dbReference>
<dbReference type="AlphaFoldDB" id="W1NSE0"/>
<name>W1NSE0_AMBTC</name>
<feature type="region of interest" description="Disordered" evidence="1">
    <location>
        <begin position="1"/>
        <end position="57"/>
    </location>
</feature>
<organism evidence="2 3">
    <name type="scientific">Amborella trichopoda</name>
    <dbReference type="NCBI Taxonomy" id="13333"/>
    <lineage>
        <taxon>Eukaryota</taxon>
        <taxon>Viridiplantae</taxon>
        <taxon>Streptophyta</taxon>
        <taxon>Embryophyta</taxon>
        <taxon>Tracheophyta</taxon>
        <taxon>Spermatophyta</taxon>
        <taxon>Magnoliopsida</taxon>
        <taxon>Amborellales</taxon>
        <taxon>Amborellaceae</taxon>
        <taxon>Amborella</taxon>
    </lineage>
</organism>
<reference evidence="3" key="1">
    <citation type="journal article" date="2013" name="Science">
        <title>The Amborella genome and the evolution of flowering plants.</title>
        <authorList>
            <consortium name="Amborella Genome Project"/>
        </authorList>
    </citation>
    <scope>NUCLEOTIDE SEQUENCE [LARGE SCALE GENOMIC DNA]</scope>
</reference>
<evidence type="ECO:0000313" key="3">
    <source>
        <dbReference type="Proteomes" id="UP000017836"/>
    </source>
</evidence>